<protein>
    <recommendedName>
        <fullName evidence="6">Zn(2)-C6 fungal-type domain-containing protein</fullName>
    </recommendedName>
</protein>
<sequence>MLKRSRDGCIGCKRAKVKCDEIRPTCGTCARRGHLCNGYGARPLKWQKVNKTTSVVGRKRKRNRNTPTVLVLPDTGKCNKSVAGPPPSRPDEAKRAINFKQPNPVQWRTLSAFPAGVLSPTDERIISVYFHRHPPDMVMNEEGDFMHEMNANALLLLNHDPQVVSDTLCCIGQVYIQQSSNGSMVPALDRKGRALARLQKLANLKHSLEQTVLLLLGLCAMDLIDDKYEPGNSAIPLLHAYAAMRIRGHMNAGLEFSHLSKYFIRGLARQEMITALVHRRRNLIQTGVWLDEECRTSADRFMGLTVTLMPLLEELCALAEDLRACAADGRPFLSRGIGSGESEDVGITSLAFTPSNSHLDRAANLRARIESWRPVANRATSVRSQQKFLYQACAHRCAALLYLHRLFRPAGCSVEADQVALGIACEILPYLQALPEEIRTSLWPAFMAAAELDAREDRTAILRVFDNMYGSRKTTTTLRTKAFVVEMIWKARDTGQNWGWMALVDRHPYECLPI</sequence>
<dbReference type="EMBL" id="AMGY01000001">
    <property type="protein sequence ID" value="EXJ92112.1"/>
    <property type="molecule type" value="Genomic_DNA"/>
</dbReference>
<evidence type="ECO:0000256" key="2">
    <source>
        <dbReference type="ARBA" id="ARBA00023015"/>
    </source>
</evidence>
<accession>W9YGT6</accession>
<dbReference type="Pfam" id="PF00172">
    <property type="entry name" value="Zn_clus"/>
    <property type="match status" value="1"/>
</dbReference>
<dbReference type="GO" id="GO:0005634">
    <property type="term" value="C:nucleus"/>
    <property type="evidence" value="ECO:0007669"/>
    <property type="project" value="UniProtKB-SubCell"/>
</dbReference>
<comment type="caution">
    <text evidence="7">The sequence shown here is derived from an EMBL/GenBank/DDBJ whole genome shotgun (WGS) entry which is preliminary data.</text>
</comment>
<keyword evidence="2" id="KW-0805">Transcription regulation</keyword>
<dbReference type="GO" id="GO:0008270">
    <property type="term" value="F:zinc ion binding"/>
    <property type="evidence" value="ECO:0007669"/>
    <property type="project" value="InterPro"/>
</dbReference>
<dbReference type="Gene3D" id="4.10.240.10">
    <property type="entry name" value="Zn(2)-C6 fungal-type DNA-binding domain"/>
    <property type="match status" value="1"/>
</dbReference>
<feature type="domain" description="Zn(2)-C6 fungal-type" evidence="6">
    <location>
        <begin position="8"/>
        <end position="36"/>
    </location>
</feature>
<evidence type="ECO:0000313" key="7">
    <source>
        <dbReference type="EMBL" id="EXJ92112.1"/>
    </source>
</evidence>
<dbReference type="HOGENOM" id="CLU_017936_0_0_1"/>
<dbReference type="RefSeq" id="XP_007729002.1">
    <property type="nucleotide sequence ID" value="XM_007730812.1"/>
</dbReference>
<evidence type="ECO:0000256" key="5">
    <source>
        <dbReference type="ARBA" id="ARBA00023242"/>
    </source>
</evidence>
<proteinExistence type="predicted"/>
<dbReference type="PANTHER" id="PTHR37534">
    <property type="entry name" value="TRANSCRIPTIONAL ACTIVATOR PROTEIN UGA3"/>
    <property type="match status" value="1"/>
</dbReference>
<dbReference type="SUPFAM" id="SSF57701">
    <property type="entry name" value="Zn2/Cys6 DNA-binding domain"/>
    <property type="match status" value="1"/>
</dbReference>
<dbReference type="Pfam" id="PF11951">
    <property type="entry name" value="Fungal_trans_2"/>
    <property type="match status" value="1"/>
</dbReference>
<keyword evidence="3" id="KW-0238">DNA-binding</keyword>
<dbReference type="InterPro" id="IPR001138">
    <property type="entry name" value="Zn2Cys6_DnaBD"/>
</dbReference>
<dbReference type="CDD" id="cd00067">
    <property type="entry name" value="GAL4"/>
    <property type="match status" value="1"/>
</dbReference>
<dbReference type="eggNOG" id="ENOG502T4FB">
    <property type="taxonomic scope" value="Eukaryota"/>
</dbReference>
<dbReference type="GO" id="GO:0045944">
    <property type="term" value="P:positive regulation of transcription by RNA polymerase II"/>
    <property type="evidence" value="ECO:0007669"/>
    <property type="project" value="TreeGrafter"/>
</dbReference>
<keyword evidence="4" id="KW-0804">Transcription</keyword>
<evidence type="ECO:0000256" key="1">
    <source>
        <dbReference type="ARBA" id="ARBA00004123"/>
    </source>
</evidence>
<evidence type="ECO:0000256" key="3">
    <source>
        <dbReference type="ARBA" id="ARBA00023125"/>
    </source>
</evidence>
<name>W9YGT6_9EURO</name>
<dbReference type="STRING" id="1182542.W9YGT6"/>
<dbReference type="OrthoDB" id="648861at2759"/>
<keyword evidence="8" id="KW-1185">Reference proteome</keyword>
<gene>
    <name evidence="7" type="ORF">A1O3_00662</name>
</gene>
<dbReference type="PROSITE" id="PS50048">
    <property type="entry name" value="ZN2_CY6_FUNGAL_2"/>
    <property type="match status" value="1"/>
</dbReference>
<dbReference type="PROSITE" id="PS00463">
    <property type="entry name" value="ZN2_CY6_FUNGAL_1"/>
    <property type="match status" value="1"/>
</dbReference>
<dbReference type="GeneID" id="19164802"/>
<dbReference type="InterPro" id="IPR036864">
    <property type="entry name" value="Zn2-C6_fun-type_DNA-bd_sf"/>
</dbReference>
<dbReference type="PANTHER" id="PTHR37534:SF7">
    <property type="entry name" value="TRANSCRIPTIONAL ACTIVATOR PROTEIN UGA3"/>
    <property type="match status" value="1"/>
</dbReference>
<evidence type="ECO:0000313" key="8">
    <source>
        <dbReference type="Proteomes" id="UP000019478"/>
    </source>
</evidence>
<dbReference type="SMART" id="SM00066">
    <property type="entry name" value="GAL4"/>
    <property type="match status" value="1"/>
</dbReference>
<dbReference type="InterPro" id="IPR021858">
    <property type="entry name" value="Fun_TF"/>
</dbReference>
<dbReference type="Proteomes" id="UP000019478">
    <property type="component" value="Unassembled WGS sequence"/>
</dbReference>
<organism evidence="7 8">
    <name type="scientific">Capronia epimyces CBS 606.96</name>
    <dbReference type="NCBI Taxonomy" id="1182542"/>
    <lineage>
        <taxon>Eukaryota</taxon>
        <taxon>Fungi</taxon>
        <taxon>Dikarya</taxon>
        <taxon>Ascomycota</taxon>
        <taxon>Pezizomycotina</taxon>
        <taxon>Eurotiomycetes</taxon>
        <taxon>Chaetothyriomycetidae</taxon>
        <taxon>Chaetothyriales</taxon>
        <taxon>Herpotrichiellaceae</taxon>
        <taxon>Capronia</taxon>
    </lineage>
</organism>
<evidence type="ECO:0000256" key="4">
    <source>
        <dbReference type="ARBA" id="ARBA00023163"/>
    </source>
</evidence>
<dbReference type="GO" id="GO:0000976">
    <property type="term" value="F:transcription cis-regulatory region binding"/>
    <property type="evidence" value="ECO:0007669"/>
    <property type="project" value="TreeGrafter"/>
</dbReference>
<evidence type="ECO:0000259" key="6">
    <source>
        <dbReference type="PROSITE" id="PS50048"/>
    </source>
</evidence>
<keyword evidence="5" id="KW-0539">Nucleus</keyword>
<dbReference type="AlphaFoldDB" id="W9YGT6"/>
<comment type="subcellular location">
    <subcellularLocation>
        <location evidence="1">Nucleus</location>
    </subcellularLocation>
</comment>
<dbReference type="GO" id="GO:0000981">
    <property type="term" value="F:DNA-binding transcription factor activity, RNA polymerase II-specific"/>
    <property type="evidence" value="ECO:0007669"/>
    <property type="project" value="InterPro"/>
</dbReference>
<reference evidence="7 8" key="1">
    <citation type="submission" date="2013-03" db="EMBL/GenBank/DDBJ databases">
        <title>The Genome Sequence of Capronia epimyces CBS 606.96.</title>
        <authorList>
            <consortium name="The Broad Institute Genomics Platform"/>
            <person name="Cuomo C."/>
            <person name="de Hoog S."/>
            <person name="Gorbushina A."/>
            <person name="Walker B."/>
            <person name="Young S.K."/>
            <person name="Zeng Q."/>
            <person name="Gargeya S."/>
            <person name="Fitzgerald M."/>
            <person name="Haas B."/>
            <person name="Abouelleil A."/>
            <person name="Allen A.W."/>
            <person name="Alvarado L."/>
            <person name="Arachchi H.M."/>
            <person name="Berlin A.M."/>
            <person name="Chapman S.B."/>
            <person name="Gainer-Dewar J."/>
            <person name="Goldberg J."/>
            <person name="Griggs A."/>
            <person name="Gujja S."/>
            <person name="Hansen M."/>
            <person name="Howarth C."/>
            <person name="Imamovic A."/>
            <person name="Ireland A."/>
            <person name="Larimer J."/>
            <person name="McCowan C."/>
            <person name="Murphy C."/>
            <person name="Pearson M."/>
            <person name="Poon T.W."/>
            <person name="Priest M."/>
            <person name="Roberts A."/>
            <person name="Saif S."/>
            <person name="Shea T."/>
            <person name="Sisk P."/>
            <person name="Sykes S."/>
            <person name="Wortman J."/>
            <person name="Nusbaum C."/>
            <person name="Birren B."/>
        </authorList>
    </citation>
    <scope>NUCLEOTIDE SEQUENCE [LARGE SCALE GENOMIC DNA]</scope>
    <source>
        <strain evidence="7 8">CBS 606.96</strain>
    </source>
</reference>